<organism evidence="2 3">
    <name type="scientific">Mucilaginibacter oryzae</name>
    <dbReference type="NCBI Taxonomy" id="468058"/>
    <lineage>
        <taxon>Bacteria</taxon>
        <taxon>Pseudomonadati</taxon>
        <taxon>Bacteroidota</taxon>
        <taxon>Sphingobacteriia</taxon>
        <taxon>Sphingobacteriales</taxon>
        <taxon>Sphingobacteriaceae</taxon>
        <taxon>Mucilaginibacter</taxon>
    </lineage>
</organism>
<gene>
    <name evidence="2" type="ORF">LX99_04819</name>
</gene>
<keyword evidence="3" id="KW-1185">Reference proteome</keyword>
<reference evidence="2 3" key="1">
    <citation type="submission" date="2018-05" db="EMBL/GenBank/DDBJ databases">
        <title>Genomic Encyclopedia of Archaeal and Bacterial Type Strains, Phase II (KMG-II): from individual species to whole genera.</title>
        <authorList>
            <person name="Goeker M."/>
        </authorList>
    </citation>
    <scope>NUCLEOTIDE SEQUENCE [LARGE SCALE GENOMIC DNA]</scope>
    <source>
        <strain evidence="2 3">DSM 19975</strain>
    </source>
</reference>
<sequence>MSYLSTLTQAIFRRIIGPSKDKSNIEVDTPLAKRKRRRSERKNEVKQSLDYWDKKHENYKSF</sequence>
<comment type="caution">
    <text evidence="2">The sequence shown here is derived from an EMBL/GenBank/DDBJ whole genome shotgun (WGS) entry which is preliminary data.</text>
</comment>
<dbReference type="EMBL" id="QGHA01000017">
    <property type="protein sequence ID" value="PWK68294.1"/>
    <property type="molecule type" value="Genomic_DNA"/>
</dbReference>
<dbReference type="AlphaFoldDB" id="A0A316GV15"/>
<feature type="region of interest" description="Disordered" evidence="1">
    <location>
        <begin position="21"/>
        <end position="47"/>
    </location>
</feature>
<accession>A0A316GV15</accession>
<name>A0A316GV15_9SPHI</name>
<proteinExistence type="predicted"/>
<evidence type="ECO:0000313" key="2">
    <source>
        <dbReference type="EMBL" id="PWK68294.1"/>
    </source>
</evidence>
<evidence type="ECO:0000313" key="3">
    <source>
        <dbReference type="Proteomes" id="UP000245678"/>
    </source>
</evidence>
<dbReference type="Proteomes" id="UP000245678">
    <property type="component" value="Unassembled WGS sequence"/>
</dbReference>
<evidence type="ECO:0000256" key="1">
    <source>
        <dbReference type="SAM" id="MobiDB-lite"/>
    </source>
</evidence>
<protein>
    <submittedName>
        <fullName evidence="2">Uncharacterized protein</fullName>
    </submittedName>
</protein>